<dbReference type="SUPFAM" id="SSF53335">
    <property type="entry name" value="S-adenosyl-L-methionine-dependent methyltransferases"/>
    <property type="match status" value="1"/>
</dbReference>
<evidence type="ECO:0000256" key="2">
    <source>
        <dbReference type="ARBA" id="ARBA00004123"/>
    </source>
</evidence>
<dbReference type="PROSITE" id="PS51038">
    <property type="entry name" value="BAH"/>
    <property type="match status" value="2"/>
</dbReference>
<dbReference type="GO" id="GO:0051403">
    <property type="term" value="P:stress-activated MAPK cascade"/>
    <property type="evidence" value="ECO:0007669"/>
    <property type="project" value="InterPro"/>
</dbReference>
<dbReference type="EC" id="2.7.11.24" evidence="3 16"/>
<organism evidence="20 21">
    <name type="scientific">Phellinidium pouzarii</name>
    <dbReference type="NCBI Taxonomy" id="167371"/>
    <lineage>
        <taxon>Eukaryota</taxon>
        <taxon>Fungi</taxon>
        <taxon>Dikarya</taxon>
        <taxon>Basidiomycota</taxon>
        <taxon>Agaricomycotina</taxon>
        <taxon>Agaricomycetes</taxon>
        <taxon>Hymenochaetales</taxon>
        <taxon>Hymenochaetaceae</taxon>
        <taxon>Phellinidium</taxon>
    </lineage>
</organism>
<feature type="compositionally biased region" description="Low complexity" evidence="17">
    <location>
        <begin position="1451"/>
        <end position="1463"/>
    </location>
</feature>
<keyword evidence="9 16" id="KW-0418">Kinase</keyword>
<dbReference type="InterPro" id="IPR029063">
    <property type="entry name" value="SAM-dependent_MTases_sf"/>
</dbReference>
<evidence type="ECO:0000256" key="15">
    <source>
        <dbReference type="RuleBase" id="RU000416"/>
    </source>
</evidence>
<keyword evidence="6 13" id="KW-0489">Methyltransferase</keyword>
<evidence type="ECO:0000259" key="19">
    <source>
        <dbReference type="PROSITE" id="PS51038"/>
    </source>
</evidence>
<sequence>MKRPTAIDFWETPAYYDGPKEEDVVEEIKAVQPQPLRRVAEAEPEGIFPPPGNEDLNPTCVTPLVANLSQHLFRDLVVAGPPVQNIDRSTKRAIIQNPKYIEFMDRLLEIVHGPPSDIVFDKSHLVGTRNQNVLFTYYSAVSINTLIYGINDIIIVPAGEDGRSLRPKFPPNASMAKPPAFAGELFWFARIIAIKRDNYTAHVQWFQHGCKTILDELAHPQELFLTDLCNDIPLASILARCRCRKFPPDERPQTLMVDEFFYTKISELEDNPTKDLSRPGACGLCNANQEASDWENSNCTSIIRDGLLVGMNLRGHDYHCWDTILIRSEEGPCIIGQITSISEDETFQDTGSFVLVVKLFGRVNDLTRRGELVAKVHEDRHLFLTDEELSITPANVLSRCYVLQKNVIRNLRAWLASSSCHFYLTKRAPSSKLASPKTLTPLASKDFPLCGSCMEAEVRHTVDFLLWKSEQKACPLRVFDPFSGVGAFSLGVCQVGNMKLTHAIEIDPSAAKTLKENNPETIVYNQCSNKMLEYSVAWANGLRETLRDLEEDKNLPPPPQRQDIDCIVSGFPCQPHSTLNMYQKADDLQNELFLNTISWVDHLRPKYCLFENVEGFTSYRINAVQRNRHTVEGGIEKGGLKFVVRALTAMGYQVRFGLLQAAHYGTPQSRVRFFLWAACAGCPLPDFPARTHDFPRKIAMTIKFPNGDIVAPIDTASGIAPLPFVTVEDAISDLKRWDWENPHKIYKRNERDRLESRDVLQIKSHPGDSSCGLVGNIKYEHPPRSAFQARSRRNSIEDIQHITPCFKEDIIESVANIPLEAGANYRSLNSKPLLWQWHVMNPSSANAKSGYRTTTYARLEADGYFNTTVTNVGVTAKQSKVLNPWCNRIVTVRELARSQGFPDDFRFFALDGKVKTTIVCSGMIKDHWRDEDRRYNELKILEKIKGIPGIGQVDFSEVVQFVNGPTTFTSFAVSPSSSRTASRASHHSPSLHRSTALSLASPRQSSFHSLDGLLAFSTGSILLQPLSICLRFSFSRIVAHKTYRCAQIDVFRQAQHIRHFVRGARLPRLYAWRQAQTTHFSYPPQVTTRYIDLQPVGMGAFGLVCSAKDQLTGSSVAVKKIMKPFSTPVLAKRTYRELKLLKHIQHENIISLSDVFISPLEDIYFVTELLGTDLHRLLTSRPLEKQFIQYFLYQILRGLKYVHSAGVVHRDLKPSNILVNENCDLKICDFGLARIQDPQMTGYVSTRYYRAPEIMLTWQKYDVAVDIWSTGCIFAEMLEGKPLFPGKDHVNQFSIITELLGTPPDDVISTIASENTLRFVQSLPKRERVPFKQKLRCTDESALDLLEKMLVFDPRKRISATESLAHEYVSPYHDPTDEPESADKFDWAFNDADLPVDTWKVMMYSEILDFHQVGESSLLEGDSIPEGSLAGPGEDGQIVGTGSTSTEPSNATAAAPAVAAAEA</sequence>
<reference evidence="20 21" key="1">
    <citation type="submission" date="2019-02" db="EMBL/GenBank/DDBJ databases">
        <title>Genome sequencing of the rare red list fungi Phellinidium pouzarii.</title>
        <authorList>
            <person name="Buettner E."/>
            <person name="Kellner H."/>
        </authorList>
    </citation>
    <scope>NUCLEOTIDE SEQUENCE [LARGE SCALE GENOMIC DNA]</scope>
    <source>
        <strain evidence="20 21">DSM 108285</strain>
    </source>
</reference>
<evidence type="ECO:0000256" key="11">
    <source>
        <dbReference type="ARBA" id="ARBA00023125"/>
    </source>
</evidence>
<dbReference type="InterPro" id="IPR038783">
    <property type="entry name" value="MAPK_Sty1/HOG1"/>
</dbReference>
<dbReference type="Pfam" id="PF00145">
    <property type="entry name" value="DNA_methylase"/>
    <property type="match status" value="1"/>
</dbReference>
<dbReference type="InterPro" id="IPR017441">
    <property type="entry name" value="Protein_kinase_ATP_BS"/>
</dbReference>
<evidence type="ECO:0000256" key="5">
    <source>
        <dbReference type="ARBA" id="ARBA00022553"/>
    </source>
</evidence>
<dbReference type="NCBIfam" id="TIGR00675">
    <property type="entry name" value="dcm"/>
    <property type="match status" value="1"/>
</dbReference>
<feature type="domain" description="Protein kinase" evidence="18">
    <location>
        <begin position="1090"/>
        <end position="1369"/>
    </location>
</feature>
<comment type="catalytic activity">
    <reaction evidence="16">
        <text>L-threonyl-[protein] + ATP = O-phospho-L-threonyl-[protein] + ADP + H(+)</text>
        <dbReference type="Rhea" id="RHEA:46608"/>
        <dbReference type="Rhea" id="RHEA-COMP:11060"/>
        <dbReference type="Rhea" id="RHEA-COMP:11605"/>
        <dbReference type="ChEBI" id="CHEBI:15378"/>
        <dbReference type="ChEBI" id="CHEBI:30013"/>
        <dbReference type="ChEBI" id="CHEBI:30616"/>
        <dbReference type="ChEBI" id="CHEBI:61977"/>
        <dbReference type="ChEBI" id="CHEBI:456216"/>
        <dbReference type="EC" id="2.7.11.24"/>
    </reaction>
</comment>
<keyword evidence="7 13" id="KW-0808">Transferase</keyword>
<keyword evidence="11" id="KW-0238">DNA-binding</keyword>
<keyword evidence="12" id="KW-0539">Nucleus</keyword>
<evidence type="ECO:0000256" key="13">
    <source>
        <dbReference type="PROSITE-ProRule" id="PRU01016"/>
    </source>
</evidence>
<dbReference type="PANTHER" id="PTHR24055">
    <property type="entry name" value="MITOGEN-ACTIVATED PROTEIN KINASE"/>
    <property type="match status" value="1"/>
</dbReference>
<feature type="domain" description="BAH" evidence="19">
    <location>
        <begin position="146"/>
        <end position="277"/>
    </location>
</feature>
<keyword evidence="5" id="KW-0597">Phosphoprotein</keyword>
<dbReference type="Gene3D" id="2.30.30.490">
    <property type="match status" value="2"/>
</dbReference>
<dbReference type="InterPro" id="IPR003527">
    <property type="entry name" value="MAP_kinase_CS"/>
</dbReference>
<comment type="similarity">
    <text evidence="16">Belongs to the protein kinase superfamily. Ser/Thr protein kinase family. MAP kinase subfamily.</text>
</comment>
<dbReference type="SUPFAM" id="SSF56112">
    <property type="entry name" value="Protein kinase-like (PK-like)"/>
    <property type="match status" value="1"/>
</dbReference>
<dbReference type="EMBL" id="SGPK01000037">
    <property type="protein sequence ID" value="THH10396.1"/>
    <property type="molecule type" value="Genomic_DNA"/>
</dbReference>
<keyword evidence="8 14" id="KW-0547">Nucleotide-binding</keyword>
<feature type="active site" evidence="13">
    <location>
        <position position="573"/>
    </location>
</feature>
<evidence type="ECO:0000256" key="6">
    <source>
        <dbReference type="ARBA" id="ARBA00022603"/>
    </source>
</evidence>
<dbReference type="PRINTS" id="PR00105">
    <property type="entry name" value="C5METTRFRASE"/>
</dbReference>
<dbReference type="Pfam" id="PF00069">
    <property type="entry name" value="Pkinase"/>
    <property type="match status" value="1"/>
</dbReference>
<evidence type="ECO:0000256" key="9">
    <source>
        <dbReference type="ARBA" id="ARBA00022777"/>
    </source>
</evidence>
<dbReference type="GO" id="GO:0032259">
    <property type="term" value="P:methylation"/>
    <property type="evidence" value="ECO:0007669"/>
    <property type="project" value="UniProtKB-KW"/>
</dbReference>
<keyword evidence="21" id="KW-1185">Reference proteome</keyword>
<dbReference type="InterPro" id="IPR001525">
    <property type="entry name" value="C5_MeTfrase"/>
</dbReference>
<dbReference type="PROSITE" id="PS01351">
    <property type="entry name" value="MAPK"/>
    <property type="match status" value="1"/>
</dbReference>
<dbReference type="GO" id="GO:0005634">
    <property type="term" value="C:nucleus"/>
    <property type="evidence" value="ECO:0007669"/>
    <property type="project" value="UniProtKB-SubCell"/>
</dbReference>
<dbReference type="OrthoDB" id="5376140at2759"/>
<dbReference type="SMART" id="SM00220">
    <property type="entry name" value="S_TKc"/>
    <property type="match status" value="1"/>
</dbReference>
<dbReference type="GO" id="GO:0003682">
    <property type="term" value="F:chromatin binding"/>
    <property type="evidence" value="ECO:0007669"/>
    <property type="project" value="InterPro"/>
</dbReference>
<proteinExistence type="inferred from homology"/>
<dbReference type="PROSITE" id="PS50011">
    <property type="entry name" value="PROTEIN_KINASE_DOM"/>
    <property type="match status" value="1"/>
</dbReference>
<dbReference type="GO" id="GO:0005524">
    <property type="term" value="F:ATP binding"/>
    <property type="evidence" value="ECO:0007669"/>
    <property type="project" value="UniProtKB-UniRule"/>
</dbReference>
<dbReference type="Gene3D" id="1.10.510.10">
    <property type="entry name" value="Transferase(Phosphotransferase) domain 1"/>
    <property type="match status" value="1"/>
</dbReference>
<dbReference type="PROSITE" id="PS00108">
    <property type="entry name" value="PROTEIN_KINASE_ST"/>
    <property type="match status" value="1"/>
</dbReference>
<keyword evidence="16" id="KW-0460">Magnesium</keyword>
<feature type="compositionally biased region" description="Polar residues" evidence="17">
    <location>
        <begin position="1440"/>
        <end position="1450"/>
    </location>
</feature>
<dbReference type="Proteomes" id="UP000308199">
    <property type="component" value="Unassembled WGS sequence"/>
</dbReference>
<dbReference type="GO" id="GO:0004707">
    <property type="term" value="F:MAP kinase activity"/>
    <property type="evidence" value="ECO:0007669"/>
    <property type="project" value="UniProtKB-EC"/>
</dbReference>
<evidence type="ECO:0000256" key="7">
    <source>
        <dbReference type="ARBA" id="ARBA00022679"/>
    </source>
</evidence>
<evidence type="ECO:0000259" key="18">
    <source>
        <dbReference type="PROSITE" id="PS50011"/>
    </source>
</evidence>
<dbReference type="InterPro" id="IPR050117">
    <property type="entry name" value="MAPK"/>
</dbReference>
<dbReference type="Gene3D" id="3.30.200.20">
    <property type="entry name" value="Phosphorylase Kinase, domain 1"/>
    <property type="match status" value="1"/>
</dbReference>
<dbReference type="InterPro" id="IPR043151">
    <property type="entry name" value="BAH_sf"/>
</dbReference>
<comment type="caution">
    <text evidence="20">The sequence shown here is derived from an EMBL/GenBank/DDBJ whole genome shotgun (WGS) entry which is preliminary data.</text>
</comment>
<keyword evidence="10 14" id="KW-0067">ATP-binding</keyword>
<feature type="domain" description="BAH" evidence="19">
    <location>
        <begin position="316"/>
        <end position="440"/>
    </location>
</feature>
<evidence type="ECO:0000256" key="3">
    <source>
        <dbReference type="ARBA" id="ARBA00012411"/>
    </source>
</evidence>
<dbReference type="PROSITE" id="PS00107">
    <property type="entry name" value="PROTEIN_KINASE_ATP"/>
    <property type="match status" value="1"/>
</dbReference>
<gene>
    <name evidence="20" type="ORF">EW145_g1368</name>
</gene>
<dbReference type="CDD" id="cd07856">
    <property type="entry name" value="STKc_Sty1_Hog1"/>
    <property type="match status" value="1"/>
</dbReference>
<dbReference type="Gene3D" id="3.90.120.10">
    <property type="entry name" value="DNA Methylase, subunit A, domain 2"/>
    <property type="match status" value="2"/>
</dbReference>
<comment type="similarity">
    <text evidence="13 15">Belongs to the class I-like SAM-binding methyltransferase superfamily. C5-methyltransferase family.</text>
</comment>
<evidence type="ECO:0000256" key="4">
    <source>
        <dbReference type="ARBA" id="ARBA00022527"/>
    </source>
</evidence>
<feature type="binding site" evidence="14">
    <location>
        <position position="1120"/>
    </location>
    <ligand>
        <name>ATP</name>
        <dbReference type="ChEBI" id="CHEBI:30616"/>
    </ligand>
</feature>
<keyword evidence="13" id="KW-0949">S-adenosyl-L-methionine</keyword>
<evidence type="ECO:0000256" key="12">
    <source>
        <dbReference type="ARBA" id="ARBA00023242"/>
    </source>
</evidence>
<evidence type="ECO:0000256" key="10">
    <source>
        <dbReference type="ARBA" id="ARBA00022840"/>
    </source>
</evidence>
<dbReference type="FunFam" id="3.30.200.20:FF:000028">
    <property type="entry name" value="Mitogen-activated protein kinase"/>
    <property type="match status" value="1"/>
</dbReference>
<protein>
    <recommendedName>
        <fullName evidence="3 16">Mitogen-activated protein kinase</fullName>
        <ecNumber evidence="3 16">2.7.11.24</ecNumber>
    </recommendedName>
</protein>
<dbReference type="PROSITE" id="PS51679">
    <property type="entry name" value="SAM_MT_C5"/>
    <property type="match status" value="1"/>
</dbReference>
<comment type="subcellular location">
    <subcellularLocation>
        <location evidence="2">Nucleus</location>
    </subcellularLocation>
</comment>
<dbReference type="FunFam" id="1.10.510.10:FF:000049">
    <property type="entry name" value="Mitogen-activated protein kinase"/>
    <property type="match status" value="1"/>
</dbReference>
<dbReference type="GO" id="GO:0003677">
    <property type="term" value="F:DNA binding"/>
    <property type="evidence" value="ECO:0007669"/>
    <property type="project" value="UniProtKB-KW"/>
</dbReference>
<dbReference type="GO" id="GO:0008168">
    <property type="term" value="F:methyltransferase activity"/>
    <property type="evidence" value="ECO:0007669"/>
    <property type="project" value="UniProtKB-KW"/>
</dbReference>
<evidence type="ECO:0000256" key="16">
    <source>
        <dbReference type="RuleBase" id="RU361165"/>
    </source>
</evidence>
<comment type="activity regulation">
    <text evidence="16">Activated by threonine and tyrosine phosphorylation.</text>
</comment>
<dbReference type="InterPro" id="IPR011009">
    <property type="entry name" value="Kinase-like_dom_sf"/>
</dbReference>
<dbReference type="InterPro" id="IPR000719">
    <property type="entry name" value="Prot_kinase_dom"/>
</dbReference>
<dbReference type="InterPro" id="IPR001025">
    <property type="entry name" value="BAH_dom"/>
</dbReference>
<feature type="region of interest" description="Disordered" evidence="17">
    <location>
        <begin position="1419"/>
        <end position="1463"/>
    </location>
</feature>
<evidence type="ECO:0000313" key="21">
    <source>
        <dbReference type="Proteomes" id="UP000308199"/>
    </source>
</evidence>
<evidence type="ECO:0000256" key="8">
    <source>
        <dbReference type="ARBA" id="ARBA00022741"/>
    </source>
</evidence>
<evidence type="ECO:0000256" key="14">
    <source>
        <dbReference type="PROSITE-ProRule" id="PRU10141"/>
    </source>
</evidence>
<dbReference type="InterPro" id="IPR008271">
    <property type="entry name" value="Ser/Thr_kinase_AS"/>
</dbReference>
<accession>A0A4S4LES3</accession>
<name>A0A4S4LES3_9AGAM</name>
<comment type="cofactor">
    <cofactor evidence="1 16">
        <name>Mg(2+)</name>
        <dbReference type="ChEBI" id="CHEBI:18420"/>
    </cofactor>
</comment>
<dbReference type="Gene3D" id="3.40.50.150">
    <property type="entry name" value="Vaccinia Virus protein VP39"/>
    <property type="match status" value="1"/>
</dbReference>
<evidence type="ECO:0000256" key="17">
    <source>
        <dbReference type="SAM" id="MobiDB-lite"/>
    </source>
</evidence>
<evidence type="ECO:0000256" key="1">
    <source>
        <dbReference type="ARBA" id="ARBA00001946"/>
    </source>
</evidence>
<evidence type="ECO:0000313" key="20">
    <source>
        <dbReference type="EMBL" id="THH10396.1"/>
    </source>
</evidence>
<keyword evidence="4 16" id="KW-0723">Serine/threonine-protein kinase</keyword>